<organism evidence="1">
    <name type="scientific">Anopheles marajoara</name>
    <dbReference type="NCBI Taxonomy" id="58244"/>
    <lineage>
        <taxon>Eukaryota</taxon>
        <taxon>Metazoa</taxon>
        <taxon>Ecdysozoa</taxon>
        <taxon>Arthropoda</taxon>
        <taxon>Hexapoda</taxon>
        <taxon>Insecta</taxon>
        <taxon>Pterygota</taxon>
        <taxon>Neoptera</taxon>
        <taxon>Endopterygota</taxon>
        <taxon>Diptera</taxon>
        <taxon>Nematocera</taxon>
        <taxon>Culicoidea</taxon>
        <taxon>Culicidae</taxon>
        <taxon>Anophelinae</taxon>
        <taxon>Anopheles</taxon>
    </lineage>
</organism>
<accession>A0A2M4CCW3</accession>
<protein>
    <submittedName>
        <fullName evidence="1">Putative secreted protein</fullName>
    </submittedName>
</protein>
<proteinExistence type="predicted"/>
<dbReference type="AlphaFoldDB" id="A0A2M4CCW3"/>
<dbReference type="EMBL" id="GGFJ01014019">
    <property type="protein sequence ID" value="MBW63160.1"/>
    <property type="molecule type" value="Transcribed_RNA"/>
</dbReference>
<evidence type="ECO:0000313" key="1">
    <source>
        <dbReference type="EMBL" id="MBW63160.1"/>
    </source>
</evidence>
<reference evidence="1" key="1">
    <citation type="submission" date="2018-01" db="EMBL/GenBank/DDBJ databases">
        <title>An insight into the sialome of Amazonian anophelines.</title>
        <authorList>
            <person name="Ribeiro J.M."/>
            <person name="Scarpassa V."/>
            <person name="Calvo E."/>
        </authorList>
    </citation>
    <scope>NUCLEOTIDE SEQUENCE</scope>
    <source>
        <tissue evidence="1">Salivary glands</tissue>
    </source>
</reference>
<name>A0A2M4CCW3_9DIPT</name>
<sequence>MTLASAPVAFLASATVLKTGLSRCVRPPLPGDTPPTSCVPYSMACCEWNVPCLPVKPWQITFELEFSFRFCRVDS</sequence>